<dbReference type="OrthoDB" id="19209at2759"/>
<evidence type="ECO:0000256" key="3">
    <source>
        <dbReference type="ARBA" id="ARBA00017926"/>
    </source>
</evidence>
<keyword evidence="7 8" id="KW-0687">Ribonucleoprotein</keyword>
<evidence type="ECO:0000256" key="2">
    <source>
        <dbReference type="ARBA" id="ARBA00010349"/>
    </source>
</evidence>
<dbReference type="Proteomes" id="UP000325440">
    <property type="component" value="Unassembled WGS sequence"/>
</dbReference>
<evidence type="ECO:0000256" key="7">
    <source>
        <dbReference type="ARBA" id="ARBA00023274"/>
    </source>
</evidence>
<protein>
    <recommendedName>
        <fullName evidence="3 8">Signal recognition particle 14 kDa protein</fullName>
        <shortName evidence="8">SRP14</shortName>
    </recommendedName>
</protein>
<dbReference type="InterPro" id="IPR009018">
    <property type="entry name" value="Signal_recog_particle_SRP9/14"/>
</dbReference>
<keyword evidence="4 8" id="KW-0963">Cytoplasm</keyword>
<dbReference type="Pfam" id="PF02290">
    <property type="entry name" value="SRP14"/>
    <property type="match status" value="1"/>
</dbReference>
<reference evidence="9 10" key="1">
    <citation type="submission" date="2019-08" db="EMBL/GenBank/DDBJ databases">
        <authorList>
            <person name="Alioto T."/>
            <person name="Alioto T."/>
            <person name="Gomez Garrido J."/>
        </authorList>
    </citation>
    <scope>NUCLEOTIDE SEQUENCE [LARGE SCALE GENOMIC DNA]</scope>
</reference>
<organism evidence="9 10">
    <name type="scientific">Cinara cedri</name>
    <dbReference type="NCBI Taxonomy" id="506608"/>
    <lineage>
        <taxon>Eukaryota</taxon>
        <taxon>Metazoa</taxon>
        <taxon>Ecdysozoa</taxon>
        <taxon>Arthropoda</taxon>
        <taxon>Hexapoda</taxon>
        <taxon>Insecta</taxon>
        <taxon>Pterygota</taxon>
        <taxon>Neoptera</taxon>
        <taxon>Paraneoptera</taxon>
        <taxon>Hemiptera</taxon>
        <taxon>Sternorrhyncha</taxon>
        <taxon>Aphidomorpha</taxon>
        <taxon>Aphidoidea</taxon>
        <taxon>Aphididae</taxon>
        <taxon>Lachninae</taxon>
        <taxon>Cinara</taxon>
    </lineage>
</organism>
<evidence type="ECO:0000313" key="9">
    <source>
        <dbReference type="EMBL" id="VVC45922.1"/>
    </source>
</evidence>
<gene>
    <name evidence="9" type="ORF">CINCED_3A004745</name>
</gene>
<comment type="subunit">
    <text evidence="8">Heterodimer with SRP9; binds RNA as heterodimer. Component of a signal recognition particle (SRP) complex that consists of a 7SL RNA molecule of 300 nucleotides and six protein subunits: SRP72, SRP68, SRP54, SRP19, SRP14 and SRP9.</text>
</comment>
<dbReference type="PANTHER" id="PTHR12013">
    <property type="entry name" value="SIGNAL RECOGNITION PARTICLE 14 KD PROTEIN"/>
    <property type="match status" value="1"/>
</dbReference>
<evidence type="ECO:0000256" key="6">
    <source>
        <dbReference type="ARBA" id="ARBA00023135"/>
    </source>
</evidence>
<dbReference type="AlphaFoldDB" id="A0A5E4NLU4"/>
<comment type="subcellular location">
    <subcellularLocation>
        <location evidence="1 8">Cytoplasm</location>
    </subcellularLocation>
</comment>
<dbReference type="Gene3D" id="3.30.720.10">
    <property type="entry name" value="Signal recognition particle alu RNA binding heterodimer, srp9/1"/>
    <property type="match status" value="1"/>
</dbReference>
<dbReference type="InterPro" id="IPR003210">
    <property type="entry name" value="Signal_recog_particle_SRP14"/>
</dbReference>
<dbReference type="GO" id="GO:0008312">
    <property type="term" value="F:7S RNA binding"/>
    <property type="evidence" value="ECO:0007669"/>
    <property type="project" value="UniProtKB-UniRule"/>
</dbReference>
<evidence type="ECO:0000256" key="8">
    <source>
        <dbReference type="RuleBase" id="RU368100"/>
    </source>
</evidence>
<evidence type="ECO:0000256" key="5">
    <source>
        <dbReference type="ARBA" id="ARBA00022884"/>
    </source>
</evidence>
<dbReference type="GO" id="GO:0030942">
    <property type="term" value="F:endoplasmic reticulum signal peptide binding"/>
    <property type="evidence" value="ECO:0007669"/>
    <property type="project" value="UniProtKB-UniRule"/>
</dbReference>
<keyword evidence="6 8" id="KW-0733">Signal recognition particle</keyword>
<dbReference type="GO" id="GO:0006614">
    <property type="term" value="P:SRP-dependent cotranslational protein targeting to membrane"/>
    <property type="evidence" value="ECO:0007669"/>
    <property type="project" value="UniProtKB-UniRule"/>
</dbReference>
<evidence type="ECO:0000256" key="4">
    <source>
        <dbReference type="ARBA" id="ARBA00022490"/>
    </source>
</evidence>
<keyword evidence="10" id="KW-1185">Reference proteome</keyword>
<name>A0A5E4NLU4_9HEMI</name>
<sequence>MVVLEKNKFLEELQILFDKSRSTGCVRITVKLLLLSEKSNENSKIELPKEKICLIRATFKNKKISTRISANDVVSFQEKYSTLLRNSLSSLIKTKKLKKKVMS</sequence>
<proteinExistence type="inferred from homology"/>
<accession>A0A5E4NLU4</accession>
<comment type="function">
    <text evidence="8">Component of the signal recognition particle (SRP) complex, a ribonucleoprotein complex that mediates the cotranslational targeting of secretory and membrane proteins to the endoplasmic reticulum (ER). SRP9 together with SRP14 and the Alu portion of the SRP RNA, constitutes the elongation arrest domain of SRP. The complex of SRP9 and SRP14 is required for SRP RNA binding.</text>
</comment>
<evidence type="ECO:0000313" key="10">
    <source>
        <dbReference type="Proteomes" id="UP000325440"/>
    </source>
</evidence>
<evidence type="ECO:0000256" key="1">
    <source>
        <dbReference type="ARBA" id="ARBA00004496"/>
    </source>
</evidence>
<dbReference type="EMBL" id="CABPRJ010002420">
    <property type="protein sequence ID" value="VVC45922.1"/>
    <property type="molecule type" value="Genomic_DNA"/>
</dbReference>
<dbReference type="SUPFAM" id="SSF54762">
    <property type="entry name" value="Signal recognition particle alu RNA binding heterodimer, SRP9/14"/>
    <property type="match status" value="1"/>
</dbReference>
<dbReference type="GO" id="GO:0005786">
    <property type="term" value="C:signal recognition particle, endoplasmic reticulum targeting"/>
    <property type="evidence" value="ECO:0007669"/>
    <property type="project" value="UniProtKB-UniRule"/>
</dbReference>
<comment type="similarity">
    <text evidence="2 8">Belongs to the SRP14 family.</text>
</comment>
<keyword evidence="5 8" id="KW-0694">RNA-binding</keyword>